<dbReference type="PANTHER" id="PTHR43537">
    <property type="entry name" value="TRANSCRIPTIONAL REGULATOR, GNTR FAMILY"/>
    <property type="match status" value="1"/>
</dbReference>
<keyword evidence="6" id="KW-1185">Reference proteome</keyword>
<keyword evidence="2" id="KW-0238">DNA-binding</keyword>
<dbReference type="InterPro" id="IPR000524">
    <property type="entry name" value="Tscrpt_reg_HTH_GntR"/>
</dbReference>
<accession>A0ABS5TES5</accession>
<dbReference type="InterPro" id="IPR036388">
    <property type="entry name" value="WH-like_DNA-bd_sf"/>
</dbReference>
<dbReference type="SMART" id="SM00345">
    <property type="entry name" value="HTH_GNTR"/>
    <property type="match status" value="1"/>
</dbReference>
<dbReference type="Gene3D" id="1.20.120.530">
    <property type="entry name" value="GntR ligand-binding domain-like"/>
    <property type="match status" value="1"/>
</dbReference>
<dbReference type="InterPro" id="IPR011711">
    <property type="entry name" value="GntR_C"/>
</dbReference>
<evidence type="ECO:0000256" key="1">
    <source>
        <dbReference type="ARBA" id="ARBA00023015"/>
    </source>
</evidence>
<dbReference type="InterPro" id="IPR008920">
    <property type="entry name" value="TF_FadR/GntR_C"/>
</dbReference>
<dbReference type="PANTHER" id="PTHR43537:SF47">
    <property type="entry name" value="REGULATORY PROTEIN GNTR HTH"/>
    <property type="match status" value="1"/>
</dbReference>
<proteinExistence type="predicted"/>
<dbReference type="InterPro" id="IPR036390">
    <property type="entry name" value="WH_DNA-bd_sf"/>
</dbReference>
<evidence type="ECO:0000256" key="3">
    <source>
        <dbReference type="ARBA" id="ARBA00023163"/>
    </source>
</evidence>
<name>A0ABS5TES5_9ACTN</name>
<comment type="caution">
    <text evidence="5">The sequence shown here is derived from an EMBL/GenBank/DDBJ whole genome shotgun (WGS) entry which is preliminary data.</text>
</comment>
<dbReference type="Pfam" id="PF00392">
    <property type="entry name" value="GntR"/>
    <property type="match status" value="1"/>
</dbReference>
<dbReference type="CDD" id="cd07377">
    <property type="entry name" value="WHTH_GntR"/>
    <property type="match status" value="1"/>
</dbReference>
<organism evidence="5 6">
    <name type="scientific">Kineosporia corallincola</name>
    <dbReference type="NCBI Taxonomy" id="2835133"/>
    <lineage>
        <taxon>Bacteria</taxon>
        <taxon>Bacillati</taxon>
        <taxon>Actinomycetota</taxon>
        <taxon>Actinomycetes</taxon>
        <taxon>Kineosporiales</taxon>
        <taxon>Kineosporiaceae</taxon>
        <taxon>Kineosporia</taxon>
    </lineage>
</organism>
<dbReference type="SUPFAM" id="SSF46785">
    <property type="entry name" value="Winged helix' DNA-binding domain"/>
    <property type="match status" value="1"/>
</dbReference>
<dbReference type="Pfam" id="PF07729">
    <property type="entry name" value="FCD"/>
    <property type="match status" value="1"/>
</dbReference>
<evidence type="ECO:0000313" key="5">
    <source>
        <dbReference type="EMBL" id="MBT0769576.1"/>
    </source>
</evidence>
<dbReference type="Gene3D" id="1.10.10.10">
    <property type="entry name" value="Winged helix-like DNA-binding domain superfamily/Winged helix DNA-binding domain"/>
    <property type="match status" value="1"/>
</dbReference>
<protein>
    <submittedName>
        <fullName evidence="5">FadR family transcriptional regulator</fullName>
    </submittedName>
</protein>
<keyword evidence="1" id="KW-0805">Transcription regulation</keyword>
<gene>
    <name evidence="5" type="ORF">KIH74_11630</name>
</gene>
<dbReference type="SMART" id="SM00895">
    <property type="entry name" value="FCD"/>
    <property type="match status" value="1"/>
</dbReference>
<dbReference type="EMBL" id="JAHBAY010000004">
    <property type="protein sequence ID" value="MBT0769576.1"/>
    <property type="molecule type" value="Genomic_DNA"/>
</dbReference>
<sequence>MAGKRFDEALRWMESRIHDGTWPLNTQIPTEAELTAALGVGRSTVREATRTLANSGMLESAAGRGTFVRARSAVNTVLSDYLKQQPLHEVLVLRRALEGEAAALAALARTDEQLARMSRPPAGSGDPLPESIPSPGNFHADLFAAAGSPMLTELYQCAIASIRRAQLLGRLVAAPAADREADHRRILEAVRAGDAHAARQAASEHCDRDFTVR</sequence>
<dbReference type="SUPFAM" id="SSF48008">
    <property type="entry name" value="GntR ligand-binding domain-like"/>
    <property type="match status" value="1"/>
</dbReference>
<dbReference type="Proteomes" id="UP001197247">
    <property type="component" value="Unassembled WGS sequence"/>
</dbReference>
<dbReference type="PROSITE" id="PS50949">
    <property type="entry name" value="HTH_GNTR"/>
    <property type="match status" value="1"/>
</dbReference>
<dbReference type="RefSeq" id="WP_214155876.1">
    <property type="nucleotide sequence ID" value="NZ_JAHBAY010000004.1"/>
</dbReference>
<evidence type="ECO:0000256" key="2">
    <source>
        <dbReference type="ARBA" id="ARBA00023125"/>
    </source>
</evidence>
<evidence type="ECO:0000259" key="4">
    <source>
        <dbReference type="PROSITE" id="PS50949"/>
    </source>
</evidence>
<reference evidence="5 6" key="1">
    <citation type="submission" date="2021-05" db="EMBL/GenBank/DDBJ databases">
        <title>Kineosporia and Streptomyces sp. nov. two new marine actinobacteria isolated from Coral.</title>
        <authorList>
            <person name="Buangrab K."/>
            <person name="Sutthacheep M."/>
            <person name="Yeemin T."/>
            <person name="Harunari E."/>
            <person name="Igarashi Y."/>
            <person name="Kanchanasin P."/>
            <person name="Tanasupawat S."/>
            <person name="Phongsopitanun W."/>
        </authorList>
    </citation>
    <scope>NUCLEOTIDE SEQUENCE [LARGE SCALE GENOMIC DNA]</scope>
    <source>
        <strain evidence="5 6">J2-2</strain>
    </source>
</reference>
<keyword evidence="3" id="KW-0804">Transcription</keyword>
<dbReference type="PRINTS" id="PR00035">
    <property type="entry name" value="HTHGNTR"/>
</dbReference>
<evidence type="ECO:0000313" key="6">
    <source>
        <dbReference type="Proteomes" id="UP001197247"/>
    </source>
</evidence>
<feature type="domain" description="HTH gntR-type" evidence="4">
    <location>
        <begin position="3"/>
        <end position="71"/>
    </location>
</feature>